<name>A0AAQ3WK60_PASNO</name>
<dbReference type="EMBL" id="CP144747">
    <property type="protein sequence ID" value="WVZ64602.1"/>
    <property type="molecule type" value="Genomic_DNA"/>
</dbReference>
<evidence type="ECO:0000259" key="2">
    <source>
        <dbReference type="Pfam" id="PF12776"/>
    </source>
</evidence>
<dbReference type="InterPro" id="IPR024752">
    <property type="entry name" value="Myb/SANT-like_dom"/>
</dbReference>
<organism evidence="3 4">
    <name type="scientific">Paspalum notatum var. saurae</name>
    <dbReference type="NCBI Taxonomy" id="547442"/>
    <lineage>
        <taxon>Eukaryota</taxon>
        <taxon>Viridiplantae</taxon>
        <taxon>Streptophyta</taxon>
        <taxon>Embryophyta</taxon>
        <taxon>Tracheophyta</taxon>
        <taxon>Spermatophyta</taxon>
        <taxon>Magnoliopsida</taxon>
        <taxon>Liliopsida</taxon>
        <taxon>Poales</taxon>
        <taxon>Poaceae</taxon>
        <taxon>PACMAD clade</taxon>
        <taxon>Panicoideae</taxon>
        <taxon>Andropogonodae</taxon>
        <taxon>Paspaleae</taxon>
        <taxon>Paspalinae</taxon>
        <taxon>Paspalum</taxon>
    </lineage>
</organism>
<keyword evidence="4" id="KW-1185">Reference proteome</keyword>
<dbReference type="PANTHER" id="PTHR47069">
    <property type="match status" value="1"/>
</dbReference>
<dbReference type="PANTHER" id="PTHR47069:SF9">
    <property type="entry name" value="MYB_SANT-LIKE DOMAIN-CONTAINING PROTEIN"/>
    <property type="match status" value="1"/>
</dbReference>
<dbReference type="Pfam" id="PF12776">
    <property type="entry name" value="Myb_DNA-bind_3"/>
    <property type="match status" value="1"/>
</dbReference>
<dbReference type="Proteomes" id="UP001341281">
    <property type="component" value="Chromosome 03"/>
</dbReference>
<feature type="compositionally biased region" description="Basic and acidic residues" evidence="1">
    <location>
        <begin position="342"/>
        <end position="356"/>
    </location>
</feature>
<sequence length="454" mass="48577">GSAASTAPASLSASASAVASAASSSISAAASAASSVSISSGASAAPSASISFGASTALSAASAAAFSSISISDADSTSISFGASTALSAASAAASAAAFSSISISDADSASISQRLRSSPAPDIPPRSSLQYGRPLSIRQNTASCWFVTPLQGSCQITRPKQVYKPKSKAKMASNRAAWDAQTTKTFLDLCIAEKNRFNANDKGLTNHGWQNVYRNFKQQTGKKLDTKQLQNKLGGLKRSYIQWCDLQNQTGLGRDKHTGDVTADDSYWANEEGVNDEEGDTSAAAANRGKPPKFLEELELLFSRTTQDRGVLLSAGGVRGRTPSYGPDDHEHTPTNPFQHSSDRYLSKRPMREETVDSPPKKKSTSIEMCIKDISDAITRRSRKSLDDVEGQEQVRQILDADGIPEGSELYLRALYLCKNAVNRAQFFGMRSKDGREQWINFNWAAMAQFHER</sequence>
<gene>
    <name evidence="3" type="ORF">U9M48_014097</name>
</gene>
<feature type="non-terminal residue" evidence="3">
    <location>
        <position position="454"/>
    </location>
</feature>
<feature type="region of interest" description="Disordered" evidence="1">
    <location>
        <begin position="114"/>
        <end position="133"/>
    </location>
</feature>
<evidence type="ECO:0000313" key="4">
    <source>
        <dbReference type="Proteomes" id="UP001341281"/>
    </source>
</evidence>
<protein>
    <recommendedName>
        <fullName evidence="2">Myb/SANT-like domain-containing protein</fullName>
    </recommendedName>
</protein>
<evidence type="ECO:0000256" key="1">
    <source>
        <dbReference type="SAM" id="MobiDB-lite"/>
    </source>
</evidence>
<reference evidence="3 4" key="1">
    <citation type="submission" date="2024-02" db="EMBL/GenBank/DDBJ databases">
        <title>High-quality chromosome-scale genome assembly of Pensacola bahiagrass (Paspalum notatum Flugge var. saurae).</title>
        <authorList>
            <person name="Vega J.M."/>
            <person name="Podio M."/>
            <person name="Orjuela J."/>
            <person name="Siena L.A."/>
            <person name="Pessino S.C."/>
            <person name="Combes M.C."/>
            <person name="Mariac C."/>
            <person name="Albertini E."/>
            <person name="Pupilli F."/>
            <person name="Ortiz J.P.A."/>
            <person name="Leblanc O."/>
        </authorList>
    </citation>
    <scope>NUCLEOTIDE SEQUENCE [LARGE SCALE GENOMIC DNA]</scope>
    <source>
        <strain evidence="3">R1</strain>
        <tissue evidence="3">Leaf</tissue>
    </source>
</reference>
<feature type="domain" description="Myb/SANT-like" evidence="2">
    <location>
        <begin position="179"/>
        <end position="271"/>
    </location>
</feature>
<feature type="region of interest" description="Disordered" evidence="1">
    <location>
        <begin position="272"/>
        <end position="291"/>
    </location>
</feature>
<dbReference type="AlphaFoldDB" id="A0AAQ3WK60"/>
<feature type="region of interest" description="Disordered" evidence="1">
    <location>
        <begin position="313"/>
        <end position="366"/>
    </location>
</feature>
<accession>A0AAQ3WK60</accession>
<evidence type="ECO:0000313" key="3">
    <source>
        <dbReference type="EMBL" id="WVZ64602.1"/>
    </source>
</evidence>
<proteinExistence type="predicted"/>